<dbReference type="EMBL" id="QGAC01000002">
    <property type="protein sequence ID" value="TKJ94535.1"/>
    <property type="molecule type" value="Genomic_DNA"/>
</dbReference>
<keyword evidence="5" id="KW-0520">NAD</keyword>
<reference evidence="7 10" key="2">
    <citation type="journal article" date="2020" name="FEMS Microbiol. Ecol.">
        <title>Temporal dynamics of bacterial communities during seed development and maturation.</title>
        <authorList>
            <person name="Chesneau G."/>
            <person name="Torres-Cortes G."/>
            <person name="Briand M."/>
            <person name="Darrasse A."/>
            <person name="Preveaux A."/>
            <person name="Marais C."/>
            <person name="Jacques M.A."/>
            <person name="Shade A."/>
            <person name="Barret M."/>
        </authorList>
    </citation>
    <scope>NUCLEOTIDE SEQUENCE [LARGE SCALE GENOMIC DNA]</scope>
    <source>
        <strain evidence="7 10">CFBP13732</strain>
    </source>
</reference>
<keyword evidence="2" id="KW-0732">Signal</keyword>
<gene>
    <name evidence="8" type="ORF">EpCFBP13511_03000</name>
    <name evidence="7" type="ORF">IFT93_08695</name>
</gene>
<evidence type="ECO:0000256" key="2">
    <source>
        <dbReference type="ARBA" id="ARBA00022729"/>
    </source>
</evidence>
<keyword evidence="3" id="KW-0274">FAD</keyword>
<evidence type="ECO:0000256" key="4">
    <source>
        <dbReference type="ARBA" id="ARBA00022857"/>
    </source>
</evidence>
<dbReference type="RefSeq" id="WP_137268678.1">
    <property type="nucleotide sequence ID" value="NZ_CP082141.1"/>
</dbReference>
<keyword evidence="1" id="KW-0285">Flavoprotein</keyword>
<dbReference type="Proteomes" id="UP000661012">
    <property type="component" value="Unassembled WGS sequence"/>
</dbReference>
<comment type="caution">
    <text evidence="8">The sequence shown here is derived from an EMBL/GenBank/DDBJ whole genome shotgun (WGS) entry which is preliminary data.</text>
</comment>
<sequence>MKKTQPTAVVIGAGASGMASALLLAMHGYQVSLVERARQVGVTMRGFLKSRVYFDSGVHFVGELSADGILSAYLRYLGLQHLQCVDFDQNHFETVRFSDGRQYFLPVGFDAMVAGMCADFPAEKAGICGYMAEVRRAYNTSSFHSLQGSLTHQPNNNPQWHVSLKDFIAGFTQNHYLQTILAVPCLYHGVSPDSVSFLQHARVAGSHFNGVRTFSRGGSSLVQAFEQRMKEENVTLHCGHSVRKIHCRPDGALCHVELSNGESIASSAVIYTGHPHYLPDILPENALRPAACHRLNNLYDGISAHLLYLSGDRQQPPPLLDKKNLLYCRHDRPFEQAFMPQHRGDEGPFYVMPGPSVLNRSRAHQTADYVAVIPCGDSEYRSFYGTGEGKRPAAYRALKKRRLSELTRSLRQALPELDSLRVIDGATPVTLQKYLHTPHTGMYGAAHDMTQFNPSPTTRLPGLYLAGQAVTGPGVLGAVISSFLACGYLLGHQNLLRGVSLCR</sequence>
<evidence type="ECO:0000313" key="10">
    <source>
        <dbReference type="Proteomes" id="UP000661012"/>
    </source>
</evidence>
<dbReference type="PANTHER" id="PTHR46091">
    <property type="entry name" value="BLR7054 PROTEIN"/>
    <property type="match status" value="1"/>
</dbReference>
<evidence type="ECO:0000313" key="8">
    <source>
        <dbReference type="EMBL" id="TKJ94535.1"/>
    </source>
</evidence>
<evidence type="ECO:0000313" key="7">
    <source>
        <dbReference type="EMBL" id="MBD8106500.1"/>
    </source>
</evidence>
<name>A0A4U3FMU5_9GAMM</name>
<dbReference type="InterPro" id="IPR002937">
    <property type="entry name" value="Amino_oxidase"/>
</dbReference>
<proteinExistence type="predicted"/>
<dbReference type="EMBL" id="JACYNN010000004">
    <property type="protein sequence ID" value="MBD8106500.1"/>
    <property type="molecule type" value="Genomic_DNA"/>
</dbReference>
<evidence type="ECO:0000259" key="6">
    <source>
        <dbReference type="Pfam" id="PF01593"/>
    </source>
</evidence>
<evidence type="ECO:0000256" key="5">
    <source>
        <dbReference type="ARBA" id="ARBA00023027"/>
    </source>
</evidence>
<dbReference type="SUPFAM" id="SSF51905">
    <property type="entry name" value="FAD/NAD(P)-binding domain"/>
    <property type="match status" value="1"/>
</dbReference>
<evidence type="ECO:0000313" key="9">
    <source>
        <dbReference type="Proteomes" id="UP000306393"/>
    </source>
</evidence>
<accession>A0A4U3FMU5</accession>
<protein>
    <submittedName>
        <fullName evidence="7">NAD(P)/FAD-dependent oxidoreductase</fullName>
    </submittedName>
</protein>
<dbReference type="AlphaFoldDB" id="A0A4U3FMU5"/>
<dbReference type="STRING" id="1219360.GCA_001571305_02416"/>
<keyword evidence="4" id="KW-0521">NADP</keyword>
<dbReference type="GeneID" id="67477707"/>
<evidence type="ECO:0000256" key="1">
    <source>
        <dbReference type="ARBA" id="ARBA00022630"/>
    </source>
</evidence>
<reference evidence="8 9" key="1">
    <citation type="journal article" date="2019" name="Sci. Rep.">
        <title>Differences in resource use lead to coexistence of seed-transmitted microbial populations.</title>
        <authorList>
            <person name="Torres-Cortes G."/>
            <person name="Garcia B.J."/>
            <person name="Compant S."/>
            <person name="Rezki S."/>
            <person name="Jones P."/>
            <person name="Preveaux A."/>
            <person name="Briand M."/>
            <person name="Roulet A."/>
            <person name="Bouchez O."/>
            <person name="Jacobson D."/>
            <person name="Barret M."/>
        </authorList>
    </citation>
    <scope>NUCLEOTIDE SEQUENCE [LARGE SCALE GENOMIC DNA]</scope>
    <source>
        <strain evidence="8 9">CFBP13511</strain>
    </source>
</reference>
<dbReference type="InterPro" id="IPR036188">
    <property type="entry name" value="FAD/NAD-bd_sf"/>
</dbReference>
<feature type="domain" description="Amine oxidase" evidence="6">
    <location>
        <begin position="16"/>
        <end position="486"/>
    </location>
</feature>
<dbReference type="InterPro" id="IPR052206">
    <property type="entry name" value="Retinol_saturase"/>
</dbReference>
<dbReference type="Proteomes" id="UP000306393">
    <property type="component" value="Unassembled WGS sequence"/>
</dbReference>
<dbReference type="Pfam" id="PF01593">
    <property type="entry name" value="Amino_oxidase"/>
    <property type="match status" value="1"/>
</dbReference>
<dbReference type="OrthoDB" id="9774675at2"/>
<dbReference type="Gene3D" id="3.50.50.60">
    <property type="entry name" value="FAD/NAD(P)-binding domain"/>
    <property type="match status" value="2"/>
</dbReference>
<evidence type="ECO:0000256" key="3">
    <source>
        <dbReference type="ARBA" id="ARBA00022827"/>
    </source>
</evidence>
<organism evidence="8 9">
    <name type="scientific">Erwinia persicina</name>
    <dbReference type="NCBI Taxonomy" id="55211"/>
    <lineage>
        <taxon>Bacteria</taxon>
        <taxon>Pseudomonadati</taxon>
        <taxon>Pseudomonadota</taxon>
        <taxon>Gammaproteobacteria</taxon>
        <taxon>Enterobacterales</taxon>
        <taxon>Erwiniaceae</taxon>
        <taxon>Erwinia</taxon>
    </lineage>
</organism>
<dbReference type="GO" id="GO:0016491">
    <property type="term" value="F:oxidoreductase activity"/>
    <property type="evidence" value="ECO:0007669"/>
    <property type="project" value="InterPro"/>
</dbReference>
<keyword evidence="10" id="KW-1185">Reference proteome</keyword>
<dbReference type="PANTHER" id="PTHR46091:SF3">
    <property type="entry name" value="AMINE OXIDASE DOMAIN-CONTAINING PROTEIN"/>
    <property type="match status" value="1"/>
</dbReference>